<sequence>MQQSRPRIYSKSDVWDMLTELGLVGSFRMQCYQFLCENEQKKHQIFGIPSEMRLDALFHFMTAAGVRLRDMMGTDDSS</sequence>
<protein>
    <submittedName>
        <fullName evidence="1">Uncharacterized protein</fullName>
    </submittedName>
</protein>
<accession>A0A445DIB0</accession>
<gene>
    <name evidence="1" type="ORF">Ahy_A04g020662</name>
</gene>
<comment type="caution">
    <text evidence="1">The sequence shown here is derived from an EMBL/GenBank/DDBJ whole genome shotgun (WGS) entry which is preliminary data.</text>
</comment>
<name>A0A445DIB0_ARAHY</name>
<dbReference type="Proteomes" id="UP000289738">
    <property type="component" value="Chromosome A04"/>
</dbReference>
<dbReference type="EMBL" id="SDMP01000004">
    <property type="protein sequence ID" value="RYR62913.1"/>
    <property type="molecule type" value="Genomic_DNA"/>
</dbReference>
<keyword evidence="2" id="KW-1185">Reference proteome</keyword>
<evidence type="ECO:0000313" key="1">
    <source>
        <dbReference type="EMBL" id="RYR62913.1"/>
    </source>
</evidence>
<evidence type="ECO:0000313" key="2">
    <source>
        <dbReference type="Proteomes" id="UP000289738"/>
    </source>
</evidence>
<reference evidence="1 2" key="1">
    <citation type="submission" date="2019-01" db="EMBL/GenBank/DDBJ databases">
        <title>Sequencing of cultivated peanut Arachis hypogaea provides insights into genome evolution and oil improvement.</title>
        <authorList>
            <person name="Chen X."/>
        </authorList>
    </citation>
    <scope>NUCLEOTIDE SEQUENCE [LARGE SCALE GENOMIC DNA]</scope>
    <source>
        <strain evidence="2">cv. Fuhuasheng</strain>
        <tissue evidence="1">Leaves</tissue>
    </source>
</reference>
<proteinExistence type="predicted"/>
<dbReference type="AlphaFoldDB" id="A0A445DIB0"/>
<organism evidence="1 2">
    <name type="scientific">Arachis hypogaea</name>
    <name type="common">Peanut</name>
    <dbReference type="NCBI Taxonomy" id="3818"/>
    <lineage>
        <taxon>Eukaryota</taxon>
        <taxon>Viridiplantae</taxon>
        <taxon>Streptophyta</taxon>
        <taxon>Embryophyta</taxon>
        <taxon>Tracheophyta</taxon>
        <taxon>Spermatophyta</taxon>
        <taxon>Magnoliopsida</taxon>
        <taxon>eudicotyledons</taxon>
        <taxon>Gunneridae</taxon>
        <taxon>Pentapetalae</taxon>
        <taxon>rosids</taxon>
        <taxon>fabids</taxon>
        <taxon>Fabales</taxon>
        <taxon>Fabaceae</taxon>
        <taxon>Papilionoideae</taxon>
        <taxon>50 kb inversion clade</taxon>
        <taxon>dalbergioids sensu lato</taxon>
        <taxon>Dalbergieae</taxon>
        <taxon>Pterocarpus clade</taxon>
        <taxon>Arachis</taxon>
    </lineage>
</organism>